<feature type="region of interest" description="Disordered" evidence="5">
    <location>
        <begin position="269"/>
        <end position="288"/>
    </location>
</feature>
<dbReference type="PANTHER" id="PTHR12988">
    <property type="entry name" value="SPHINGOMYELIN PHOSPHODIESTERASE 4"/>
    <property type="match status" value="1"/>
</dbReference>
<evidence type="ECO:0000256" key="3">
    <source>
        <dbReference type="ARBA" id="ARBA00022989"/>
    </source>
</evidence>
<evidence type="ECO:0000256" key="4">
    <source>
        <dbReference type="ARBA" id="ARBA00023136"/>
    </source>
</evidence>
<comment type="subcellular location">
    <subcellularLocation>
        <location evidence="1">Membrane</location>
        <topology evidence="1">Single-pass membrane protein</topology>
    </subcellularLocation>
</comment>
<evidence type="ECO:0000256" key="2">
    <source>
        <dbReference type="ARBA" id="ARBA00022692"/>
    </source>
</evidence>
<evidence type="ECO:0000256" key="5">
    <source>
        <dbReference type="SAM" id="MobiDB-lite"/>
    </source>
</evidence>
<dbReference type="PANTHER" id="PTHR12988:SF6">
    <property type="entry name" value="SPHINGOMYELIN PHOSPHODIESTERASE 4"/>
    <property type="match status" value="1"/>
</dbReference>
<evidence type="ECO:0000313" key="8">
    <source>
        <dbReference type="Proteomes" id="UP001152759"/>
    </source>
</evidence>
<evidence type="ECO:0000313" key="7">
    <source>
        <dbReference type="EMBL" id="CAH0390283.1"/>
    </source>
</evidence>
<evidence type="ECO:0008006" key="9">
    <source>
        <dbReference type="Google" id="ProtNLM"/>
    </source>
</evidence>
<dbReference type="Proteomes" id="UP001152759">
    <property type="component" value="Chromosome 5"/>
</dbReference>
<dbReference type="GO" id="GO:0046513">
    <property type="term" value="P:ceramide biosynthetic process"/>
    <property type="evidence" value="ECO:0007669"/>
    <property type="project" value="TreeGrafter"/>
</dbReference>
<keyword evidence="3 6" id="KW-1133">Transmembrane helix</keyword>
<keyword evidence="2 6" id="KW-0812">Transmembrane</keyword>
<dbReference type="GO" id="GO:0006685">
    <property type="term" value="P:sphingomyelin catabolic process"/>
    <property type="evidence" value="ECO:0007669"/>
    <property type="project" value="TreeGrafter"/>
</dbReference>
<evidence type="ECO:0000256" key="6">
    <source>
        <dbReference type="SAM" id="Phobius"/>
    </source>
</evidence>
<dbReference type="GO" id="GO:0050290">
    <property type="term" value="F:sphingomyelin phosphodiesterase D activity"/>
    <property type="evidence" value="ECO:0007669"/>
    <property type="project" value="InterPro"/>
</dbReference>
<feature type="transmembrane region" description="Helical" evidence="6">
    <location>
        <begin position="720"/>
        <end position="739"/>
    </location>
</feature>
<dbReference type="GO" id="GO:0046475">
    <property type="term" value="P:glycerophospholipid catabolic process"/>
    <property type="evidence" value="ECO:0007669"/>
    <property type="project" value="TreeGrafter"/>
</dbReference>
<name>A0A9P0AF64_BEMTA</name>
<keyword evidence="4 6" id="KW-0472">Membrane</keyword>
<dbReference type="Pfam" id="PF14724">
    <property type="entry name" value="mit_SMPDase"/>
    <property type="match status" value="2"/>
</dbReference>
<sequence>MFTMNAKIQQLFAFPLPERAEYATKLFEEFTIKELEELFPVLIADIFGLNSMGWGLRTTHYSANPRTYNYLLSFFHPSGPFLKLCYKLLSDSCVKYDFPFQYLPDQVCQQIENGVSSSFYQSRAQIDHRSRNPVSLSLNPLELFLFNFGYHLVNPWIANSADFYDIANVESLYARLTHEYLLAFLPIDNSQVLPPVYNSVSMHRIRSPVQSSPRTMRSSTIFKPGVFLLQEPPPTLSTRSQISRPEIWRSELLAQVLIDFWLNIPSQSSQLPGSPTLSRSRKSPVGGSYVRSSSTFKVARKFTDSTTSIEHFRLVRVMIKHFHYFSNSRADGSEAMLEFRRSLLISCQKNIYLFLKEAMQHWPIDSSFRLVEETWLSYIQPWRYTSNRWRLNEDVSQEPIDSVWLQFIASNLLLYTYFFQQVVGRFARLDLATPKNSCMLFRFTKVFATPNLMDSLKEVENGLNKSSSLGVIARQSILDMEGSNFIYEPITGSSSVNLFVGFKTVIEQALNVAQSRLETDRSLEKKSFWSTLFTTNYDAQESVEERKKTPFFLSQSLNHLRNIFPNFDCVDSSVPFSSDLINSSFLSASFRYQDDDSLNSSRKQKRLKLKYQGDPDLQPIRSWECAVFVRILFHLSFCINTLFKDTLKELYWREDLVGGIARQILCGPQVIYYYNKHSESGYCPRVSRLLPPRLSLRSLASYGYLALLPFFYLFMCIFDMSFVAVSLWLSLAILSVMVIRAKLGHFPVPSQPLDESGCSNASHCESD</sequence>
<feature type="compositionally biased region" description="Polar residues" evidence="5">
    <location>
        <begin position="269"/>
        <end position="278"/>
    </location>
</feature>
<dbReference type="AlphaFoldDB" id="A0A9P0AF64"/>
<accession>A0A9P0AF64</accession>
<dbReference type="InterPro" id="IPR024129">
    <property type="entry name" value="Sphingomy_SMPD4"/>
</dbReference>
<keyword evidence="8" id="KW-1185">Reference proteome</keyword>
<gene>
    <name evidence="7" type="ORF">BEMITA_LOCUS9022</name>
</gene>
<protein>
    <recommendedName>
        <fullName evidence="9">Sphingomyelin phosphodiesterase 4</fullName>
    </recommendedName>
</protein>
<dbReference type="EMBL" id="OU963866">
    <property type="protein sequence ID" value="CAH0390283.1"/>
    <property type="molecule type" value="Genomic_DNA"/>
</dbReference>
<dbReference type="GO" id="GO:0016020">
    <property type="term" value="C:membrane"/>
    <property type="evidence" value="ECO:0007669"/>
    <property type="project" value="UniProtKB-SubCell"/>
</dbReference>
<organism evidence="7 8">
    <name type="scientific">Bemisia tabaci</name>
    <name type="common">Sweetpotato whitefly</name>
    <name type="synonym">Aleurodes tabaci</name>
    <dbReference type="NCBI Taxonomy" id="7038"/>
    <lineage>
        <taxon>Eukaryota</taxon>
        <taxon>Metazoa</taxon>
        <taxon>Ecdysozoa</taxon>
        <taxon>Arthropoda</taxon>
        <taxon>Hexapoda</taxon>
        <taxon>Insecta</taxon>
        <taxon>Pterygota</taxon>
        <taxon>Neoptera</taxon>
        <taxon>Paraneoptera</taxon>
        <taxon>Hemiptera</taxon>
        <taxon>Sternorrhyncha</taxon>
        <taxon>Aleyrodoidea</taxon>
        <taxon>Aleyrodidae</taxon>
        <taxon>Aleyrodinae</taxon>
        <taxon>Bemisia</taxon>
    </lineage>
</organism>
<evidence type="ECO:0000256" key="1">
    <source>
        <dbReference type="ARBA" id="ARBA00004167"/>
    </source>
</evidence>
<dbReference type="KEGG" id="btab:109037364"/>
<reference evidence="7" key="1">
    <citation type="submission" date="2021-12" db="EMBL/GenBank/DDBJ databases">
        <authorList>
            <person name="King R."/>
        </authorList>
    </citation>
    <scope>NUCLEOTIDE SEQUENCE</scope>
</reference>
<proteinExistence type="predicted"/>